<dbReference type="Proteomes" id="UP000249016">
    <property type="component" value="Unassembled WGS sequence"/>
</dbReference>
<organism evidence="2 3">
    <name type="scientific">Spirosoma telluris</name>
    <dbReference type="NCBI Taxonomy" id="2183553"/>
    <lineage>
        <taxon>Bacteria</taxon>
        <taxon>Pseudomonadati</taxon>
        <taxon>Bacteroidota</taxon>
        <taxon>Cytophagia</taxon>
        <taxon>Cytophagales</taxon>
        <taxon>Cytophagaceae</taxon>
        <taxon>Spirosoma</taxon>
    </lineage>
</organism>
<name>A0A327NMW2_9BACT</name>
<comment type="caution">
    <text evidence="2">The sequence shown here is derived from an EMBL/GenBank/DDBJ whole genome shotgun (WGS) entry which is preliminary data.</text>
</comment>
<dbReference type="Gene3D" id="1.10.260.40">
    <property type="entry name" value="lambda repressor-like DNA-binding domains"/>
    <property type="match status" value="1"/>
</dbReference>
<feature type="domain" description="IrrE N-terminal-like" evidence="1">
    <location>
        <begin position="230"/>
        <end position="336"/>
    </location>
</feature>
<accession>A0A327NMW2</accession>
<dbReference type="SUPFAM" id="SSF47413">
    <property type="entry name" value="lambda repressor-like DNA-binding domains"/>
    <property type="match status" value="1"/>
</dbReference>
<dbReference type="PANTHER" id="PTHR43236">
    <property type="entry name" value="ANTITOXIN HIGA1"/>
    <property type="match status" value="1"/>
</dbReference>
<proteinExistence type="predicted"/>
<dbReference type="Gene3D" id="1.10.10.2910">
    <property type="match status" value="1"/>
</dbReference>
<reference evidence="2 3" key="1">
    <citation type="submission" date="2018-06" db="EMBL/GenBank/DDBJ databases">
        <title>Spirosoma sp. HMF3257 Genome sequencing and assembly.</title>
        <authorList>
            <person name="Kang H."/>
            <person name="Cha I."/>
            <person name="Kim H."/>
            <person name="Kang J."/>
            <person name="Joh K."/>
        </authorList>
    </citation>
    <scope>NUCLEOTIDE SEQUENCE [LARGE SCALE GENOMIC DNA]</scope>
    <source>
        <strain evidence="2 3">HMF3257</strain>
    </source>
</reference>
<dbReference type="InterPro" id="IPR010982">
    <property type="entry name" value="Lambda_DNA-bd_dom_sf"/>
</dbReference>
<dbReference type="OrthoDB" id="9796786at2"/>
<dbReference type="InterPro" id="IPR010359">
    <property type="entry name" value="IrrE_HExxH"/>
</dbReference>
<dbReference type="PANTHER" id="PTHR43236:SF1">
    <property type="entry name" value="BLL7220 PROTEIN"/>
    <property type="match status" value="1"/>
</dbReference>
<dbReference type="AlphaFoldDB" id="A0A327NMW2"/>
<gene>
    <name evidence="2" type="ORF">HMF3257_20965</name>
</gene>
<evidence type="ECO:0000313" key="3">
    <source>
        <dbReference type="Proteomes" id="UP000249016"/>
    </source>
</evidence>
<dbReference type="EMBL" id="QLII01000001">
    <property type="protein sequence ID" value="RAI76035.1"/>
    <property type="molecule type" value="Genomic_DNA"/>
</dbReference>
<keyword evidence="3" id="KW-1185">Reference proteome</keyword>
<dbReference type="Pfam" id="PF06114">
    <property type="entry name" value="Peptidase_M78"/>
    <property type="match status" value="1"/>
</dbReference>
<dbReference type="RefSeq" id="WP_111345120.1">
    <property type="nucleotide sequence ID" value="NZ_QLII01000001.1"/>
</dbReference>
<protein>
    <recommendedName>
        <fullName evidence="1">IrrE N-terminal-like domain-containing protein</fullName>
    </recommendedName>
</protein>
<evidence type="ECO:0000259" key="1">
    <source>
        <dbReference type="Pfam" id="PF06114"/>
    </source>
</evidence>
<evidence type="ECO:0000313" key="2">
    <source>
        <dbReference type="EMBL" id="RAI76035.1"/>
    </source>
</evidence>
<dbReference type="InterPro" id="IPR052345">
    <property type="entry name" value="Rad_response_metalloprotease"/>
</dbReference>
<dbReference type="GO" id="GO:0003677">
    <property type="term" value="F:DNA binding"/>
    <property type="evidence" value="ECO:0007669"/>
    <property type="project" value="InterPro"/>
</dbReference>
<sequence length="369" mass="42283">MNSFQPNWASKPGNTILAILRERKISTETFVQQMGQPVECVHQLIYGSKPITVETANQLSKVLGASEQFWLNREKIYREALSSIDKINEDKWLKDIPFKEMVNLGWIRDTDNKLETCLKFFNIENVDQWHKQYRLRVRETVSFRASPTFKSKLIPITCWLRQGEKIAESISCKPWNPTALKGAIESLRKLTKEKKPKTYIPKLKSICAECGVAVAIVRTPKTTSTYGAIKFLSKDKALLVLSFRYRSDDQFWFTFFHEVGHLLLHESKGILVDGLTNDDGASAANSTVQEQEDEANEFAGETLIPSRFHDRLKNLTGNTRKIITFANEVGVSPGIVVGQMQHFGYISKAYLNNFKKRYDWDDIPFESVM</sequence>